<organism evidence="14 15">
    <name type="scientific">Quercus lobata</name>
    <name type="common">Valley oak</name>
    <dbReference type="NCBI Taxonomy" id="97700"/>
    <lineage>
        <taxon>Eukaryota</taxon>
        <taxon>Viridiplantae</taxon>
        <taxon>Streptophyta</taxon>
        <taxon>Embryophyta</taxon>
        <taxon>Tracheophyta</taxon>
        <taxon>Spermatophyta</taxon>
        <taxon>Magnoliopsida</taxon>
        <taxon>eudicotyledons</taxon>
        <taxon>Gunneridae</taxon>
        <taxon>Pentapetalae</taxon>
        <taxon>rosids</taxon>
        <taxon>fabids</taxon>
        <taxon>Fagales</taxon>
        <taxon>Fagaceae</taxon>
        <taxon>Quercus</taxon>
    </lineage>
</organism>
<dbReference type="PANTHER" id="PTHR48061">
    <property type="entry name" value="LEUCINE-RICH REPEAT RECEPTOR PROTEIN KINASE EMS1-LIKE-RELATED"/>
    <property type="match status" value="1"/>
</dbReference>
<feature type="signal peptide" evidence="12">
    <location>
        <begin position="1"/>
        <end position="27"/>
    </location>
</feature>
<dbReference type="OMA" id="IECNENT"/>
<keyword evidence="15" id="KW-1185">Reference proteome</keyword>
<dbReference type="Proteomes" id="UP000594261">
    <property type="component" value="Chromosome 4"/>
</dbReference>
<evidence type="ECO:0000256" key="8">
    <source>
        <dbReference type="ARBA" id="ARBA00022989"/>
    </source>
</evidence>
<dbReference type="GO" id="GO:0005886">
    <property type="term" value="C:plasma membrane"/>
    <property type="evidence" value="ECO:0007669"/>
    <property type="project" value="UniProtKB-SubCell"/>
</dbReference>
<dbReference type="SMART" id="SM00369">
    <property type="entry name" value="LRR_TYP"/>
    <property type="match status" value="4"/>
</dbReference>
<feature type="domain" description="Leucine-rich repeat-containing N-terminal plant-type" evidence="13">
    <location>
        <begin position="40"/>
        <end position="82"/>
    </location>
</feature>
<dbReference type="Pfam" id="PF08263">
    <property type="entry name" value="LRRNT_2"/>
    <property type="match status" value="1"/>
</dbReference>
<evidence type="ECO:0000256" key="1">
    <source>
        <dbReference type="ARBA" id="ARBA00004251"/>
    </source>
</evidence>
<dbReference type="EnsemblPlants" id="QL04p073354:mrna">
    <property type="protein sequence ID" value="QL04p073354:mrna:CDS:2"/>
    <property type="gene ID" value="QL04p073354"/>
</dbReference>
<dbReference type="InterPro" id="IPR003591">
    <property type="entry name" value="Leu-rich_rpt_typical-subtyp"/>
</dbReference>
<evidence type="ECO:0000256" key="7">
    <source>
        <dbReference type="ARBA" id="ARBA00022737"/>
    </source>
</evidence>
<evidence type="ECO:0000256" key="10">
    <source>
        <dbReference type="ARBA" id="ARBA00023170"/>
    </source>
</evidence>
<dbReference type="SUPFAM" id="SSF52058">
    <property type="entry name" value="L domain-like"/>
    <property type="match status" value="1"/>
</dbReference>
<keyword evidence="6 12" id="KW-0732">Signal</keyword>
<feature type="chain" id="PRO_5029794324" description="Leucine-rich repeat-containing N-terminal plant-type domain-containing protein" evidence="12">
    <location>
        <begin position="28"/>
        <end position="318"/>
    </location>
</feature>
<dbReference type="Gramene" id="QL04p073354:mrna">
    <property type="protein sequence ID" value="QL04p073354:mrna:CDS:2"/>
    <property type="gene ID" value="QL04p073354"/>
</dbReference>
<keyword evidence="4" id="KW-0433">Leucine-rich repeat</keyword>
<dbReference type="InParanoid" id="A0A7N2LHU9"/>
<proteinExistence type="inferred from homology"/>
<comment type="subcellular location">
    <subcellularLocation>
        <location evidence="1">Cell membrane</location>
        <topology evidence="1">Single-pass type I membrane protein</topology>
    </subcellularLocation>
</comment>
<evidence type="ECO:0000256" key="2">
    <source>
        <dbReference type="ARBA" id="ARBA00009592"/>
    </source>
</evidence>
<evidence type="ECO:0000256" key="5">
    <source>
        <dbReference type="ARBA" id="ARBA00022692"/>
    </source>
</evidence>
<dbReference type="Gene3D" id="3.80.10.10">
    <property type="entry name" value="Ribonuclease Inhibitor"/>
    <property type="match status" value="3"/>
</dbReference>
<comment type="similarity">
    <text evidence="2">Belongs to the RLP family.</text>
</comment>
<keyword evidence="8" id="KW-1133">Transmembrane helix</keyword>
<evidence type="ECO:0000259" key="13">
    <source>
        <dbReference type="Pfam" id="PF08263"/>
    </source>
</evidence>
<dbReference type="AlphaFoldDB" id="A0A7N2LHU9"/>
<evidence type="ECO:0000256" key="11">
    <source>
        <dbReference type="ARBA" id="ARBA00023180"/>
    </source>
</evidence>
<evidence type="ECO:0000256" key="4">
    <source>
        <dbReference type="ARBA" id="ARBA00022614"/>
    </source>
</evidence>
<keyword evidence="9" id="KW-0472">Membrane</keyword>
<evidence type="ECO:0000256" key="12">
    <source>
        <dbReference type="SAM" id="SignalP"/>
    </source>
</evidence>
<dbReference type="EMBL" id="LRBV02000004">
    <property type="status" value="NOT_ANNOTATED_CDS"/>
    <property type="molecule type" value="Genomic_DNA"/>
</dbReference>
<dbReference type="InterPro" id="IPR013210">
    <property type="entry name" value="LRR_N_plant-typ"/>
</dbReference>
<dbReference type="PANTHER" id="PTHR48061:SF46">
    <property type="entry name" value="LEUCINE-RICH REPEAT-CONTAINING N-TERMINAL PLANT-TYPE DOMAIN-CONTAINING PROTEIN"/>
    <property type="match status" value="1"/>
</dbReference>
<evidence type="ECO:0000313" key="14">
    <source>
        <dbReference type="EnsemblPlants" id="QL04p073354:mrna:CDS:2"/>
    </source>
</evidence>
<keyword evidence="10" id="KW-0675">Receptor</keyword>
<dbReference type="InterPro" id="IPR032675">
    <property type="entry name" value="LRR_dom_sf"/>
</dbReference>
<evidence type="ECO:0000313" key="15">
    <source>
        <dbReference type="Proteomes" id="UP000594261"/>
    </source>
</evidence>
<keyword evidence="11" id="KW-0325">Glycoprotein</keyword>
<protein>
    <recommendedName>
        <fullName evidence="13">Leucine-rich repeat-containing N-terminal plant-type domain-containing protein</fullName>
    </recommendedName>
</protein>
<keyword evidence="7" id="KW-0677">Repeat</keyword>
<dbReference type="InterPro" id="IPR046956">
    <property type="entry name" value="RLP23-like"/>
</dbReference>
<reference evidence="14 15" key="1">
    <citation type="journal article" date="2016" name="G3 (Bethesda)">
        <title>First Draft Assembly and Annotation of the Genome of a California Endemic Oak Quercus lobata Nee (Fagaceae).</title>
        <authorList>
            <person name="Sork V.L."/>
            <person name="Fitz-Gibbon S.T."/>
            <person name="Puiu D."/>
            <person name="Crepeau M."/>
            <person name="Gugger P.F."/>
            <person name="Sherman R."/>
            <person name="Stevens K."/>
            <person name="Langley C.H."/>
            <person name="Pellegrini M."/>
            <person name="Salzberg S.L."/>
        </authorList>
    </citation>
    <scope>NUCLEOTIDE SEQUENCE [LARGE SCALE GENOMIC DNA]</scope>
    <source>
        <strain evidence="14 15">cv. SW786</strain>
    </source>
</reference>
<keyword evidence="3" id="KW-1003">Cell membrane</keyword>
<sequence length="318" mass="35501">MGRSTWKYQVFFLFSLILHSQVPFPSALSSSLSSMPPCSALLHFNKSFSLHQGVSGSPTSYPKTASWREDKHCCTWDGVECDKNTSHVVGLDLSSSQLFGDILSNSTLFFLPNLRRLNLADNWFNDNDSRIPSEFGNFKSLTLLNLSNSGFSGQIPFEISQLSSLVSLDLSNNELLIEAPVWKRVIGNLTQLRELLLDKTKMSSIRPNSFTNLSSSLTTLSLHGCDLRGKLENNILYLPSLQTLDLAGNSNLEGSLLKSNWSCRSLKFLSLSGRMFSREFLDSISNLKSLKHLALRDCNFTGSIPAWLGNLQNLHVWI</sequence>
<evidence type="ECO:0000256" key="6">
    <source>
        <dbReference type="ARBA" id="ARBA00022729"/>
    </source>
</evidence>
<reference evidence="14" key="2">
    <citation type="submission" date="2021-01" db="UniProtKB">
        <authorList>
            <consortium name="EnsemblPlants"/>
        </authorList>
    </citation>
    <scope>IDENTIFICATION</scope>
</reference>
<dbReference type="InterPro" id="IPR001611">
    <property type="entry name" value="Leu-rich_rpt"/>
</dbReference>
<keyword evidence="5" id="KW-0812">Transmembrane</keyword>
<evidence type="ECO:0000256" key="3">
    <source>
        <dbReference type="ARBA" id="ARBA00022475"/>
    </source>
</evidence>
<accession>A0A7N2LHU9</accession>
<name>A0A7N2LHU9_QUELO</name>
<dbReference type="Pfam" id="PF00560">
    <property type="entry name" value="LRR_1"/>
    <property type="match status" value="3"/>
</dbReference>
<evidence type="ECO:0000256" key="9">
    <source>
        <dbReference type="ARBA" id="ARBA00023136"/>
    </source>
</evidence>